<dbReference type="GO" id="GO:0005634">
    <property type="term" value="C:nucleus"/>
    <property type="evidence" value="ECO:0007669"/>
    <property type="project" value="UniProtKB-SubCell"/>
</dbReference>
<organism evidence="11 12">
    <name type="scientific">Orbilia ellipsospora</name>
    <dbReference type="NCBI Taxonomy" id="2528407"/>
    <lineage>
        <taxon>Eukaryota</taxon>
        <taxon>Fungi</taxon>
        <taxon>Dikarya</taxon>
        <taxon>Ascomycota</taxon>
        <taxon>Pezizomycotina</taxon>
        <taxon>Orbiliomycetes</taxon>
        <taxon>Orbiliales</taxon>
        <taxon>Orbiliaceae</taxon>
        <taxon>Orbilia</taxon>
    </lineage>
</organism>
<evidence type="ECO:0000256" key="9">
    <source>
        <dbReference type="SAM" id="MobiDB-lite"/>
    </source>
</evidence>
<dbReference type="GO" id="GO:0046872">
    <property type="term" value="F:metal ion binding"/>
    <property type="evidence" value="ECO:0007669"/>
    <property type="project" value="UniProtKB-KW"/>
</dbReference>
<comment type="caution">
    <text evidence="11">The sequence shown here is derived from an EMBL/GenBank/DDBJ whole genome shotgun (WGS) entry which is preliminary data.</text>
</comment>
<reference evidence="11 12" key="1">
    <citation type="submission" date="2019-10" db="EMBL/GenBank/DDBJ databases">
        <authorList>
            <person name="Palmer J.M."/>
        </authorList>
    </citation>
    <scope>NUCLEOTIDE SEQUENCE [LARGE SCALE GENOMIC DNA]</scope>
    <source>
        <strain evidence="11 12">TWF694</strain>
    </source>
</reference>
<keyword evidence="5 8" id="KW-0560">Oxidoreductase</keyword>
<evidence type="ECO:0000256" key="4">
    <source>
        <dbReference type="ARBA" id="ARBA00022964"/>
    </source>
</evidence>
<keyword evidence="7" id="KW-0539">Nucleus</keyword>
<dbReference type="EMBL" id="JAVHJO010000019">
    <property type="protein sequence ID" value="KAK6523253.1"/>
    <property type="molecule type" value="Genomic_DNA"/>
</dbReference>
<evidence type="ECO:0000256" key="1">
    <source>
        <dbReference type="ARBA" id="ARBA00004123"/>
    </source>
</evidence>
<comment type="subcellular location">
    <subcellularLocation>
        <location evidence="1">Nucleus</location>
    </subcellularLocation>
</comment>
<evidence type="ECO:0000313" key="12">
    <source>
        <dbReference type="Proteomes" id="UP001365542"/>
    </source>
</evidence>
<comment type="similarity">
    <text evidence="8">Belongs to the iron/ascorbate-dependent oxidoreductase family.</text>
</comment>
<evidence type="ECO:0000256" key="6">
    <source>
        <dbReference type="ARBA" id="ARBA00023004"/>
    </source>
</evidence>
<keyword evidence="12" id="KW-1185">Reference proteome</keyword>
<dbReference type="SUPFAM" id="SSF51197">
    <property type="entry name" value="Clavaminate synthase-like"/>
    <property type="match status" value="1"/>
</dbReference>
<dbReference type="PROSITE" id="PS51471">
    <property type="entry name" value="FE2OG_OXY"/>
    <property type="match status" value="1"/>
</dbReference>
<dbReference type="AlphaFoldDB" id="A0AAV9WRK4"/>
<evidence type="ECO:0000313" key="11">
    <source>
        <dbReference type="EMBL" id="KAK6523253.1"/>
    </source>
</evidence>
<feature type="compositionally biased region" description="Low complexity" evidence="9">
    <location>
        <begin position="105"/>
        <end position="119"/>
    </location>
</feature>
<name>A0AAV9WRK4_9PEZI</name>
<protein>
    <recommendedName>
        <fullName evidence="10">Fe2OG dioxygenase domain-containing protein</fullName>
    </recommendedName>
</protein>
<feature type="domain" description="Fe2OG dioxygenase" evidence="10">
    <location>
        <begin position="146"/>
        <end position="288"/>
    </location>
</feature>
<evidence type="ECO:0000256" key="2">
    <source>
        <dbReference type="ARBA" id="ARBA00007879"/>
    </source>
</evidence>
<accession>A0AAV9WRK4</accession>
<dbReference type="GO" id="GO:0051213">
    <property type="term" value="F:dioxygenase activity"/>
    <property type="evidence" value="ECO:0007669"/>
    <property type="project" value="UniProtKB-KW"/>
</dbReference>
<keyword evidence="6 8" id="KW-0408">Iron</keyword>
<sequence length="305" mass="34091">MDGETNTPSDVEPIFKPLEAYKITSLPSSAYYIPNFLTPHESSSLLHSISKNQWTQLSHRRLQPHPAPLTPSGHLLTSKSLAPYLERPIVDRILSLSFSDDPSDISNNNNNNENSNKNINTRDDVVSYNIKEGRKRRIFTSSPHHRPNHVLINEYPPGTGIPSHQDGAAYFPVVCTVTLSSHTVLEITPKQVTDSTTTNENNENTAECNDGVKYKIYQEPLSLLITTDEIYTSHLHGISATTTDENLSPSTINNWNLLSDDTRNMIQAGEGKVERTETRVSLTYRDVLKVTDAGKVFGGRGFKFR</sequence>
<evidence type="ECO:0000256" key="7">
    <source>
        <dbReference type="ARBA" id="ARBA00023242"/>
    </source>
</evidence>
<feature type="region of interest" description="Disordered" evidence="9">
    <location>
        <begin position="100"/>
        <end position="120"/>
    </location>
</feature>
<proteinExistence type="inferred from homology"/>
<dbReference type="PANTHER" id="PTHR46030">
    <property type="entry name" value="ALPHA-KETOGLUTARATE-DEPENDENT DIOXYGENASE ALKB HOMOLOG 6"/>
    <property type="match status" value="1"/>
</dbReference>
<dbReference type="PANTHER" id="PTHR46030:SF1">
    <property type="entry name" value="ALPHA-KETOGLUTARATE-DEPENDENT DIOXYGENASE ALKB HOMOLOG 6"/>
    <property type="match status" value="1"/>
</dbReference>
<comment type="similarity">
    <text evidence="2">Belongs to the alkB family.</text>
</comment>
<keyword evidence="4" id="KW-0223">Dioxygenase</keyword>
<keyword evidence="3 8" id="KW-0479">Metal-binding</keyword>
<dbReference type="InterPro" id="IPR037151">
    <property type="entry name" value="AlkB-like_sf"/>
</dbReference>
<dbReference type="Gene3D" id="2.60.120.590">
    <property type="entry name" value="Alpha-ketoglutarate-dependent dioxygenase AlkB-like"/>
    <property type="match status" value="1"/>
</dbReference>
<dbReference type="InterPro" id="IPR005123">
    <property type="entry name" value="Oxoglu/Fe-dep_dioxygenase_dom"/>
</dbReference>
<gene>
    <name evidence="11" type="ORF">TWF694_006142</name>
</gene>
<evidence type="ECO:0000256" key="3">
    <source>
        <dbReference type="ARBA" id="ARBA00022723"/>
    </source>
</evidence>
<evidence type="ECO:0000259" key="10">
    <source>
        <dbReference type="PROSITE" id="PS51471"/>
    </source>
</evidence>
<evidence type="ECO:0000256" key="8">
    <source>
        <dbReference type="RuleBase" id="RU003682"/>
    </source>
</evidence>
<evidence type="ECO:0000256" key="5">
    <source>
        <dbReference type="ARBA" id="ARBA00023002"/>
    </source>
</evidence>
<dbReference type="InterPro" id="IPR032862">
    <property type="entry name" value="ALKBH6"/>
</dbReference>
<dbReference type="Proteomes" id="UP001365542">
    <property type="component" value="Unassembled WGS sequence"/>
</dbReference>